<dbReference type="AlphaFoldDB" id="A0A420ZB67"/>
<comment type="caution">
    <text evidence="2">The sequence shown here is derived from an EMBL/GenBank/DDBJ whole genome shotgun (WGS) entry which is preliminary data.</text>
</comment>
<protein>
    <submittedName>
        <fullName evidence="2">Uncharacterized protein</fullName>
    </submittedName>
</protein>
<keyword evidence="1" id="KW-0472">Membrane</keyword>
<keyword evidence="1" id="KW-0812">Transmembrane</keyword>
<feature type="transmembrane region" description="Helical" evidence="1">
    <location>
        <begin position="39"/>
        <end position="60"/>
    </location>
</feature>
<organism evidence="2 3">
    <name type="scientific">candidate division Kazan bacterium</name>
    <dbReference type="NCBI Taxonomy" id="2202143"/>
    <lineage>
        <taxon>Bacteria</taxon>
        <taxon>Bacteria division Kazan-3B-28</taxon>
    </lineage>
</organism>
<proteinExistence type="predicted"/>
<dbReference type="Proteomes" id="UP000281261">
    <property type="component" value="Unassembled WGS sequence"/>
</dbReference>
<evidence type="ECO:0000313" key="3">
    <source>
        <dbReference type="Proteomes" id="UP000281261"/>
    </source>
</evidence>
<dbReference type="EMBL" id="QMNG01000082">
    <property type="protein sequence ID" value="RLC36130.1"/>
    <property type="molecule type" value="Genomic_DNA"/>
</dbReference>
<sequence length="66" mass="7625">MMVGVILFGLLMLVMNVIVKLLPQVLRGKYQSKKCSLNVIIYLGILGFFFSRAILQRFWYRPKVCG</sequence>
<keyword evidence="1" id="KW-1133">Transmembrane helix</keyword>
<gene>
    <name evidence="2" type="ORF">DRH29_05195</name>
</gene>
<accession>A0A420ZB67</accession>
<evidence type="ECO:0000256" key="1">
    <source>
        <dbReference type="SAM" id="Phobius"/>
    </source>
</evidence>
<reference evidence="2 3" key="1">
    <citation type="submission" date="2018-06" db="EMBL/GenBank/DDBJ databases">
        <title>Extensive metabolic versatility and redundancy in microbially diverse, dynamic hydrothermal sediments.</title>
        <authorList>
            <person name="Dombrowski N."/>
            <person name="Teske A."/>
            <person name="Baker B.J."/>
        </authorList>
    </citation>
    <scope>NUCLEOTIDE SEQUENCE [LARGE SCALE GENOMIC DNA]</scope>
    <source>
        <strain evidence="2">B79_G16</strain>
    </source>
</reference>
<name>A0A420ZB67_UNCK3</name>
<evidence type="ECO:0000313" key="2">
    <source>
        <dbReference type="EMBL" id="RLC36130.1"/>
    </source>
</evidence>